<evidence type="ECO:0000256" key="9">
    <source>
        <dbReference type="ARBA" id="ARBA00023125"/>
    </source>
</evidence>
<reference evidence="13" key="1">
    <citation type="journal article" date="2021" name="Genome Biol. Evol.">
        <title>A High-Quality Reference Genome for a Parasitic Bivalve with Doubly Uniparental Inheritance (Bivalvia: Unionida).</title>
        <authorList>
            <person name="Smith C.H."/>
        </authorList>
    </citation>
    <scope>NUCLEOTIDE SEQUENCE</scope>
    <source>
        <strain evidence="13">CHS0354</strain>
    </source>
</reference>
<evidence type="ECO:0000256" key="4">
    <source>
        <dbReference type="ARBA" id="ARBA00010343"/>
    </source>
</evidence>
<comment type="subcellular location">
    <subcellularLocation>
        <location evidence="3">Chromosome</location>
    </subcellularLocation>
    <subcellularLocation>
        <location evidence="2">Nucleus</location>
    </subcellularLocation>
</comment>
<evidence type="ECO:0000256" key="2">
    <source>
        <dbReference type="ARBA" id="ARBA00004123"/>
    </source>
</evidence>
<dbReference type="GO" id="GO:0003677">
    <property type="term" value="F:DNA binding"/>
    <property type="evidence" value="ECO:0007669"/>
    <property type="project" value="UniProtKB-KW"/>
</dbReference>
<protein>
    <recommendedName>
        <fullName evidence="12">Core Histone H2A/H2B/H3 domain-containing protein</fullName>
    </recommendedName>
</protein>
<dbReference type="SUPFAM" id="SSF47113">
    <property type="entry name" value="Histone-fold"/>
    <property type="match status" value="1"/>
</dbReference>
<dbReference type="GO" id="GO:0005634">
    <property type="term" value="C:nucleus"/>
    <property type="evidence" value="ECO:0007669"/>
    <property type="project" value="UniProtKB-SubCell"/>
</dbReference>
<organism evidence="13 14">
    <name type="scientific">Potamilus streckersoni</name>
    <dbReference type="NCBI Taxonomy" id="2493646"/>
    <lineage>
        <taxon>Eukaryota</taxon>
        <taxon>Metazoa</taxon>
        <taxon>Spiralia</taxon>
        <taxon>Lophotrochozoa</taxon>
        <taxon>Mollusca</taxon>
        <taxon>Bivalvia</taxon>
        <taxon>Autobranchia</taxon>
        <taxon>Heteroconchia</taxon>
        <taxon>Palaeoheterodonta</taxon>
        <taxon>Unionida</taxon>
        <taxon>Unionoidea</taxon>
        <taxon>Unionidae</taxon>
        <taxon>Ambleminae</taxon>
        <taxon>Lampsilini</taxon>
        <taxon>Potamilus</taxon>
    </lineage>
</organism>
<evidence type="ECO:0000313" key="13">
    <source>
        <dbReference type="EMBL" id="KAK3609301.1"/>
    </source>
</evidence>
<comment type="caution">
    <text evidence="13">The sequence shown here is derived from an EMBL/GenBank/DDBJ whole genome shotgun (WGS) entry which is preliminary data.</text>
</comment>
<comment type="function">
    <text evidence="1">Core component of nucleosome. Nucleosomes wrap and compact DNA into chromatin, limiting DNA accessibility to the cellular machineries which require DNA as a template. Histones thereby play a central role in transcription regulation, DNA repair, DNA replication and chromosomal stability. DNA accessibility is regulated via a complex set of post-translational modifications of histones, also called histone code, and nucleosome remodeling.</text>
</comment>
<evidence type="ECO:0000256" key="6">
    <source>
        <dbReference type="ARBA" id="ARBA00022454"/>
    </source>
</evidence>
<dbReference type="SMART" id="SM00428">
    <property type="entry name" value="H3"/>
    <property type="match status" value="1"/>
</dbReference>
<dbReference type="EMBL" id="JAEAOA010002219">
    <property type="protein sequence ID" value="KAK3609301.1"/>
    <property type="molecule type" value="Genomic_DNA"/>
</dbReference>
<reference evidence="13" key="2">
    <citation type="journal article" date="2021" name="Genome Biol. Evol.">
        <title>Developing a high-quality reference genome for a parasitic bivalve with doubly uniparental inheritance (Bivalvia: Unionida).</title>
        <authorList>
            <person name="Smith C.H."/>
        </authorList>
    </citation>
    <scope>NUCLEOTIDE SEQUENCE</scope>
    <source>
        <strain evidence="13">CHS0354</strain>
        <tissue evidence="13">Mantle</tissue>
    </source>
</reference>
<dbReference type="FunFam" id="1.10.20.10:FF:000096">
    <property type="entry name" value="Histone H3"/>
    <property type="match status" value="1"/>
</dbReference>
<keyword evidence="8" id="KW-0007">Acetylation</keyword>
<evidence type="ECO:0000313" key="14">
    <source>
        <dbReference type="Proteomes" id="UP001195483"/>
    </source>
</evidence>
<evidence type="ECO:0000259" key="12">
    <source>
        <dbReference type="Pfam" id="PF00125"/>
    </source>
</evidence>
<name>A0AAE0WC88_9BIVA</name>
<sequence length="160" mass="18360">MPKQKYRNNSCWMTPGAAYVRHVLATERARDKLQRERIRSILKSKGHTGGLKKPQRWQPGSRALNEIRKFQKTTNLIINKLPFQRLVRDIATDKFGVETIRFQSEALGVLQEAAESYLVGLFQDTNLCTIHAKRVTIMRKDLQLAMRIRGDQVIAKANAS</sequence>
<evidence type="ECO:0000256" key="8">
    <source>
        <dbReference type="ARBA" id="ARBA00022990"/>
    </source>
</evidence>
<keyword evidence="9" id="KW-0238">DNA-binding</keyword>
<reference evidence="13" key="3">
    <citation type="submission" date="2023-05" db="EMBL/GenBank/DDBJ databases">
        <authorList>
            <person name="Smith C.H."/>
        </authorList>
    </citation>
    <scope>NUCLEOTIDE SEQUENCE</scope>
    <source>
        <strain evidence="13">CHS0354</strain>
        <tissue evidence="13">Mantle</tissue>
    </source>
</reference>
<keyword evidence="6" id="KW-0158">Chromosome</keyword>
<keyword evidence="14" id="KW-1185">Reference proteome</keyword>
<dbReference type="GO" id="GO:0000786">
    <property type="term" value="C:nucleosome"/>
    <property type="evidence" value="ECO:0007669"/>
    <property type="project" value="UniProtKB-KW"/>
</dbReference>
<keyword evidence="10" id="KW-0539">Nucleus</keyword>
<dbReference type="InterPro" id="IPR007125">
    <property type="entry name" value="H2A/H2B/H3"/>
</dbReference>
<keyword evidence="7" id="KW-0488">Methylation</keyword>
<dbReference type="GO" id="GO:0046982">
    <property type="term" value="F:protein heterodimerization activity"/>
    <property type="evidence" value="ECO:0007669"/>
    <property type="project" value="InterPro"/>
</dbReference>
<evidence type="ECO:0000256" key="3">
    <source>
        <dbReference type="ARBA" id="ARBA00004286"/>
    </source>
</evidence>
<dbReference type="PROSITE" id="PS00959">
    <property type="entry name" value="HISTONE_H3_2"/>
    <property type="match status" value="1"/>
</dbReference>
<dbReference type="CDD" id="cd22911">
    <property type="entry name" value="HFD_H3"/>
    <property type="match status" value="1"/>
</dbReference>
<proteinExistence type="inferred from homology"/>
<comment type="similarity">
    <text evidence="4">Belongs to the histone H3 family.</text>
</comment>
<keyword evidence="11" id="KW-0544">Nucleosome core</keyword>
<feature type="domain" description="Core Histone H2A/H2B/H3" evidence="12">
    <location>
        <begin position="59"/>
        <end position="148"/>
    </location>
</feature>
<dbReference type="InterPro" id="IPR000164">
    <property type="entry name" value="Histone_H3/CENP-A"/>
</dbReference>
<dbReference type="Pfam" id="PF00125">
    <property type="entry name" value="Histone"/>
    <property type="match status" value="1"/>
</dbReference>
<evidence type="ECO:0000256" key="11">
    <source>
        <dbReference type="ARBA" id="ARBA00023269"/>
    </source>
</evidence>
<dbReference type="GO" id="GO:0030527">
    <property type="term" value="F:structural constituent of chromatin"/>
    <property type="evidence" value="ECO:0007669"/>
    <property type="project" value="InterPro"/>
</dbReference>
<dbReference type="PANTHER" id="PTHR11426">
    <property type="entry name" value="HISTONE H3"/>
    <property type="match status" value="1"/>
</dbReference>
<accession>A0AAE0WC88</accession>
<evidence type="ECO:0000256" key="5">
    <source>
        <dbReference type="ARBA" id="ARBA00011538"/>
    </source>
</evidence>
<gene>
    <name evidence="13" type="ORF">CHS0354_038009</name>
</gene>
<dbReference type="Gene3D" id="1.10.20.10">
    <property type="entry name" value="Histone, subunit A"/>
    <property type="match status" value="1"/>
</dbReference>
<comment type="subunit">
    <text evidence="5">The nucleosome is a histone octamer containing two molecules each of H2A, H2B, H3 and H4 assembled in one H3-H4 heterotetramer and two H2A-H2B heterodimers. The octamer wraps approximately 147 bp of DNA.</text>
</comment>
<evidence type="ECO:0000256" key="7">
    <source>
        <dbReference type="ARBA" id="ARBA00022481"/>
    </source>
</evidence>
<dbReference type="AlphaFoldDB" id="A0AAE0WC88"/>
<evidence type="ECO:0000256" key="10">
    <source>
        <dbReference type="ARBA" id="ARBA00023242"/>
    </source>
</evidence>
<dbReference type="InterPro" id="IPR009072">
    <property type="entry name" value="Histone-fold"/>
</dbReference>
<evidence type="ECO:0000256" key="1">
    <source>
        <dbReference type="ARBA" id="ARBA00002001"/>
    </source>
</evidence>
<dbReference type="Proteomes" id="UP001195483">
    <property type="component" value="Unassembled WGS sequence"/>
</dbReference>